<dbReference type="Proteomes" id="UP000799428">
    <property type="component" value="Unassembled WGS sequence"/>
</dbReference>
<evidence type="ECO:0000256" key="6">
    <source>
        <dbReference type="SAM" id="MobiDB-lite"/>
    </source>
</evidence>
<sequence>MPRNSSLSWSPPFTKTSERTFEVRRRGNSDPNSDSISQHASLHAEHNFDGEDITTHPRSRLRCTAPLTTRPVITSTPHFDPPPYFLPKKRWYLLVCFRILVLFLNAYIARFDTFMLQHLESRMAEDVGIQKGQFAQLSSYWTELAYAVSSVLVAWYADYAECRTKVLALMSGLAGLCVVGQGLVTSFKYLLVAKIWMRIFQASTEAFSISLISDMVPWPEVFLGSSVFYTTSHITQSTASRIVLIFDVLNMQKWGDRLKCTGVVGMIFAVVVALVIPEPKRQKNLAAEMALFAIYRERKREKNWRVTWKDMKGSITHMLQLRSLWVLVLSMGMKKLGGSLIVNYIPDYFQSVYPDRRELPDVYGIIFGATASTSVLIGGLTTTIIWRVTTTWRWKSIPFWLAALGGMASCIFMICAIFSTNDRSELIAVKVLYANMTVAFCISETWTGSLSTITISLLKPAYKTFGFATCLVLQWMISAAGPEILRLTLTNKDEASDSYDRKMQIVLSTVVTLCYFIGGVGILAAIPRVRHDMELRGRCEKLGSRRKMGFTFAGIVVIVGVIVLVVFDVKMGP</sequence>
<dbReference type="InterPro" id="IPR036259">
    <property type="entry name" value="MFS_trans_sf"/>
</dbReference>
<keyword evidence="2" id="KW-0813">Transport</keyword>
<reference evidence="8" key="1">
    <citation type="journal article" date="2020" name="Stud. Mycol.">
        <title>101 Dothideomycetes genomes: a test case for predicting lifestyles and emergence of pathogens.</title>
        <authorList>
            <person name="Haridas S."/>
            <person name="Albert R."/>
            <person name="Binder M."/>
            <person name="Bloem J."/>
            <person name="Labutti K."/>
            <person name="Salamov A."/>
            <person name="Andreopoulos B."/>
            <person name="Baker S."/>
            <person name="Barry K."/>
            <person name="Bills G."/>
            <person name="Bluhm B."/>
            <person name="Cannon C."/>
            <person name="Castanera R."/>
            <person name="Culley D."/>
            <person name="Daum C."/>
            <person name="Ezra D."/>
            <person name="Gonzalez J."/>
            <person name="Henrissat B."/>
            <person name="Kuo A."/>
            <person name="Liang C."/>
            <person name="Lipzen A."/>
            <person name="Lutzoni F."/>
            <person name="Magnuson J."/>
            <person name="Mondo S."/>
            <person name="Nolan M."/>
            <person name="Ohm R."/>
            <person name="Pangilinan J."/>
            <person name="Park H.-J."/>
            <person name="Ramirez L."/>
            <person name="Alfaro M."/>
            <person name="Sun H."/>
            <person name="Tritt A."/>
            <person name="Yoshinaga Y."/>
            <person name="Zwiers L.-H."/>
            <person name="Turgeon B."/>
            <person name="Goodwin S."/>
            <person name="Spatafora J."/>
            <person name="Crous P."/>
            <person name="Grigoriev I."/>
        </authorList>
    </citation>
    <scope>NUCLEOTIDE SEQUENCE</scope>
    <source>
        <strain evidence="8">CBS 279.74</strain>
    </source>
</reference>
<evidence type="ECO:0000313" key="8">
    <source>
        <dbReference type="EMBL" id="KAF2715586.1"/>
    </source>
</evidence>
<feature type="transmembrane region" description="Helical" evidence="7">
    <location>
        <begin position="91"/>
        <end position="109"/>
    </location>
</feature>
<evidence type="ECO:0000256" key="1">
    <source>
        <dbReference type="ARBA" id="ARBA00004141"/>
    </source>
</evidence>
<dbReference type="PANTHER" id="PTHR23505">
    <property type="entry name" value="SPINSTER"/>
    <property type="match status" value="1"/>
</dbReference>
<gene>
    <name evidence="8" type="ORF">K504DRAFT_446428</name>
</gene>
<keyword evidence="4 7" id="KW-1133">Transmembrane helix</keyword>
<dbReference type="Gene3D" id="1.20.1250.20">
    <property type="entry name" value="MFS general substrate transporter like domains"/>
    <property type="match status" value="1"/>
</dbReference>
<evidence type="ECO:0000256" key="4">
    <source>
        <dbReference type="ARBA" id="ARBA00022989"/>
    </source>
</evidence>
<feature type="transmembrane region" description="Helical" evidence="7">
    <location>
        <begin position="362"/>
        <end position="386"/>
    </location>
</feature>
<feature type="transmembrane region" description="Helical" evidence="7">
    <location>
        <begin position="431"/>
        <end position="458"/>
    </location>
</feature>
<dbReference type="CDD" id="cd06174">
    <property type="entry name" value="MFS"/>
    <property type="match status" value="1"/>
</dbReference>
<feature type="transmembrane region" description="Helical" evidence="7">
    <location>
        <begin position="140"/>
        <end position="157"/>
    </location>
</feature>
<feature type="compositionally biased region" description="Polar residues" evidence="6">
    <location>
        <begin position="29"/>
        <end position="40"/>
    </location>
</feature>
<feature type="compositionally biased region" description="Basic and acidic residues" evidence="6">
    <location>
        <begin position="16"/>
        <end position="28"/>
    </location>
</feature>
<evidence type="ECO:0000313" key="9">
    <source>
        <dbReference type="Proteomes" id="UP000799428"/>
    </source>
</evidence>
<evidence type="ECO:0000256" key="5">
    <source>
        <dbReference type="ARBA" id="ARBA00023136"/>
    </source>
</evidence>
<feature type="compositionally biased region" description="Polar residues" evidence="6">
    <location>
        <begin position="1"/>
        <end position="15"/>
    </location>
</feature>
<feature type="transmembrane region" description="Helical" evidence="7">
    <location>
        <begin position="548"/>
        <end position="567"/>
    </location>
</feature>
<dbReference type="PANTHER" id="PTHR23505:SF79">
    <property type="entry name" value="PROTEIN SPINSTER"/>
    <property type="match status" value="1"/>
</dbReference>
<protein>
    <submittedName>
        <fullName evidence="8">MFS general substrate transporter</fullName>
    </submittedName>
</protein>
<dbReference type="GO" id="GO:0016020">
    <property type="term" value="C:membrane"/>
    <property type="evidence" value="ECO:0007669"/>
    <property type="project" value="UniProtKB-SubCell"/>
</dbReference>
<keyword evidence="9" id="KW-1185">Reference proteome</keyword>
<feature type="transmembrane region" description="Helical" evidence="7">
    <location>
        <begin position="258"/>
        <end position="276"/>
    </location>
</feature>
<dbReference type="OrthoDB" id="3639251at2759"/>
<keyword evidence="5 7" id="KW-0472">Membrane</keyword>
<dbReference type="InterPro" id="IPR044770">
    <property type="entry name" value="MFS_spinster-like"/>
</dbReference>
<accession>A0A6G1KRR6</accession>
<proteinExistence type="predicted"/>
<evidence type="ECO:0000256" key="7">
    <source>
        <dbReference type="SAM" id="Phobius"/>
    </source>
</evidence>
<organism evidence="8 9">
    <name type="scientific">Pleomassaria siparia CBS 279.74</name>
    <dbReference type="NCBI Taxonomy" id="1314801"/>
    <lineage>
        <taxon>Eukaryota</taxon>
        <taxon>Fungi</taxon>
        <taxon>Dikarya</taxon>
        <taxon>Ascomycota</taxon>
        <taxon>Pezizomycotina</taxon>
        <taxon>Dothideomycetes</taxon>
        <taxon>Pleosporomycetidae</taxon>
        <taxon>Pleosporales</taxon>
        <taxon>Pleomassariaceae</taxon>
        <taxon>Pleomassaria</taxon>
    </lineage>
</organism>
<evidence type="ECO:0000256" key="2">
    <source>
        <dbReference type="ARBA" id="ARBA00022448"/>
    </source>
</evidence>
<keyword evidence="3 7" id="KW-0812">Transmembrane</keyword>
<dbReference type="SUPFAM" id="SSF103473">
    <property type="entry name" value="MFS general substrate transporter"/>
    <property type="match status" value="1"/>
</dbReference>
<name>A0A6G1KRR6_9PLEO</name>
<feature type="transmembrane region" description="Helical" evidence="7">
    <location>
        <begin position="398"/>
        <end position="419"/>
    </location>
</feature>
<feature type="transmembrane region" description="Helical" evidence="7">
    <location>
        <begin position="505"/>
        <end position="527"/>
    </location>
</feature>
<evidence type="ECO:0000256" key="3">
    <source>
        <dbReference type="ARBA" id="ARBA00022692"/>
    </source>
</evidence>
<dbReference type="AlphaFoldDB" id="A0A6G1KRR6"/>
<feature type="transmembrane region" description="Helical" evidence="7">
    <location>
        <begin position="169"/>
        <end position="191"/>
    </location>
</feature>
<feature type="region of interest" description="Disordered" evidence="6">
    <location>
        <begin position="1"/>
        <end position="40"/>
    </location>
</feature>
<dbReference type="EMBL" id="MU005764">
    <property type="protein sequence ID" value="KAF2715586.1"/>
    <property type="molecule type" value="Genomic_DNA"/>
</dbReference>
<comment type="subcellular location">
    <subcellularLocation>
        <location evidence="1">Membrane</location>
        <topology evidence="1">Multi-pass membrane protein</topology>
    </subcellularLocation>
</comment>
<feature type="transmembrane region" description="Helical" evidence="7">
    <location>
        <begin position="319"/>
        <end position="342"/>
    </location>
</feature>